<keyword evidence="3" id="KW-0812">Transmembrane</keyword>
<evidence type="ECO:0000256" key="6">
    <source>
        <dbReference type="ARBA" id="ARBA00022889"/>
    </source>
</evidence>
<evidence type="ECO:0000313" key="13">
    <source>
        <dbReference type="Ensembl" id="ENSACAP00000003171.3"/>
    </source>
</evidence>
<dbReference type="InterPro" id="IPR003598">
    <property type="entry name" value="Ig_sub2"/>
</dbReference>
<evidence type="ECO:0000256" key="9">
    <source>
        <dbReference type="ARBA" id="ARBA00023157"/>
    </source>
</evidence>
<evidence type="ECO:0000256" key="2">
    <source>
        <dbReference type="ARBA" id="ARBA00022475"/>
    </source>
</evidence>
<dbReference type="InterPro" id="IPR003989">
    <property type="entry name" value="VCAM-1"/>
</dbReference>
<keyword evidence="5" id="KW-0677">Repeat</keyword>
<dbReference type="SUPFAM" id="SSF48726">
    <property type="entry name" value="Immunoglobulin"/>
    <property type="match status" value="4"/>
</dbReference>
<dbReference type="GO" id="GO:0098609">
    <property type="term" value="P:cell-cell adhesion"/>
    <property type="evidence" value="ECO:0007669"/>
    <property type="project" value="InterPro"/>
</dbReference>
<evidence type="ECO:0000256" key="3">
    <source>
        <dbReference type="ARBA" id="ARBA00022692"/>
    </source>
</evidence>
<dbReference type="GO" id="GO:0005178">
    <property type="term" value="F:integrin binding"/>
    <property type="evidence" value="ECO:0000318"/>
    <property type="project" value="GO_Central"/>
</dbReference>
<dbReference type="InParanoid" id="G1KBQ3"/>
<dbReference type="PANTHER" id="PTHR13771">
    <property type="entry name" value="INTERCELLULAR ADHESION MOLECULE"/>
    <property type="match status" value="1"/>
</dbReference>
<evidence type="ECO:0000256" key="10">
    <source>
        <dbReference type="ARBA" id="ARBA00023180"/>
    </source>
</evidence>
<dbReference type="InterPro" id="IPR036179">
    <property type="entry name" value="Ig-like_dom_sf"/>
</dbReference>
<evidence type="ECO:0000259" key="12">
    <source>
        <dbReference type="PROSITE" id="PS50835"/>
    </source>
</evidence>
<evidence type="ECO:0000256" key="8">
    <source>
        <dbReference type="ARBA" id="ARBA00023136"/>
    </source>
</evidence>
<dbReference type="InterPro" id="IPR013783">
    <property type="entry name" value="Ig-like_fold"/>
</dbReference>
<evidence type="ECO:0000256" key="4">
    <source>
        <dbReference type="ARBA" id="ARBA00022729"/>
    </source>
</evidence>
<sequence length="482" mass="53631">DRGKLVPFLEAILDIASGHNIAAQIGARLVLNCCTTGCESPEFSWRTQLDNPLGGIVSRQGSNSSLTLASVGFEHEQNYVCNAICGSERKERRVQIDIYSFPSDPIIEINGPLVLGKPSTISCHVPKVYPSECLLLSFKREGKVLKEEEFFHEEPTKSLETKTVTVIFTPTEEDIGKEITCIAELPIEEMEFEPKQRQAKHLLDVNFGPRNTHLTASPGKTLLEGEALTLSCKTESHPPAKVVWKKQLANDTVQQIAESDYFSIPNVQFSDSGIYICEATNDVTNEVEKRMVSLSVQDLLPSQFSFLPGSTVQEGESVTLQCSAESDPAATVVIRRKFPRETEVQGGFVHIPRVSLDDAGDYECQAENQFGTINRTTSLIVECKFSLIIYLSVLKIVHLCLHPEISSSFRKHLIYDVCSGTEYWLLHFYFHLNSTVSPPRSLVLGAQEPVKVENQEFKKNIDIYGASWSQPPADSNGPLYTQ</sequence>
<dbReference type="InterPro" id="IPR003987">
    <property type="entry name" value="ICAM_VCAM_N"/>
</dbReference>
<evidence type="ECO:0000313" key="14">
    <source>
        <dbReference type="Proteomes" id="UP000001646"/>
    </source>
</evidence>
<keyword evidence="9" id="KW-1015">Disulfide bond</keyword>
<dbReference type="InterPro" id="IPR007110">
    <property type="entry name" value="Ig-like_dom"/>
</dbReference>
<evidence type="ECO:0000256" key="7">
    <source>
        <dbReference type="ARBA" id="ARBA00022989"/>
    </source>
</evidence>
<keyword evidence="14" id="KW-1185">Reference proteome</keyword>
<dbReference type="Pfam" id="PF05790">
    <property type="entry name" value="C2-set"/>
    <property type="match status" value="1"/>
</dbReference>
<feature type="domain" description="Ig-like" evidence="12">
    <location>
        <begin position="301"/>
        <end position="380"/>
    </location>
</feature>
<dbReference type="GO" id="GO:0005886">
    <property type="term" value="C:plasma membrane"/>
    <property type="evidence" value="ECO:0000318"/>
    <property type="project" value="GO_Central"/>
</dbReference>
<dbReference type="PANTHER" id="PTHR13771:SF14">
    <property type="entry name" value="VASCULAR CELL ADHESION PROTEIN 1"/>
    <property type="match status" value="1"/>
</dbReference>
<keyword evidence="2" id="KW-1003">Cell membrane</keyword>
<dbReference type="GeneTree" id="ENSGT00940000156511"/>
<feature type="domain" description="Ig-like" evidence="12">
    <location>
        <begin position="7"/>
        <end position="97"/>
    </location>
</feature>
<reference evidence="13" key="2">
    <citation type="submission" date="2025-08" db="UniProtKB">
        <authorList>
            <consortium name="Ensembl"/>
        </authorList>
    </citation>
    <scope>IDENTIFICATION</scope>
</reference>
<dbReference type="SMART" id="SM00408">
    <property type="entry name" value="IGc2"/>
    <property type="match status" value="3"/>
</dbReference>
<dbReference type="HOGENOM" id="CLU_945024_0_0_1"/>
<accession>G1KBQ3</accession>
<dbReference type="Pfam" id="PF13927">
    <property type="entry name" value="Ig_3"/>
    <property type="match status" value="2"/>
</dbReference>
<keyword evidence="10" id="KW-0325">Glycoprotein</keyword>
<dbReference type="InterPro" id="IPR047012">
    <property type="entry name" value="ICAM_VCAM"/>
</dbReference>
<evidence type="ECO:0000256" key="5">
    <source>
        <dbReference type="ARBA" id="ARBA00022737"/>
    </source>
</evidence>
<keyword evidence="7" id="KW-1133">Transmembrane helix</keyword>
<reference evidence="13 14" key="1">
    <citation type="submission" date="2009-12" db="EMBL/GenBank/DDBJ databases">
        <title>The Genome Sequence of Anolis carolinensis (Green Anole Lizard).</title>
        <authorList>
            <consortium name="The Genome Sequencing Platform"/>
            <person name="Di Palma F."/>
            <person name="Alfoldi J."/>
            <person name="Heiman D."/>
            <person name="Young S."/>
            <person name="Grabherr M."/>
            <person name="Johnson J."/>
            <person name="Lander E.S."/>
            <person name="Lindblad-Toh K."/>
        </authorList>
    </citation>
    <scope>NUCLEOTIDE SEQUENCE [LARGE SCALE GENOMIC DNA]</scope>
    <source>
        <strain evidence="13 14">JBL SC #1</strain>
    </source>
</reference>
<proteinExistence type="predicted"/>
<dbReference type="Ensembl" id="ENSACAT00000003252.4">
    <property type="protein sequence ID" value="ENSACAP00000003171.3"/>
    <property type="gene ID" value="ENSACAG00000003266.4"/>
</dbReference>
<dbReference type="AlphaFoldDB" id="G1KBQ3"/>
<dbReference type="PRINTS" id="PR01474">
    <property type="entry name" value="VCAM1"/>
</dbReference>
<dbReference type="InterPro" id="IPR008424">
    <property type="entry name" value="Ig_C2-set"/>
</dbReference>
<dbReference type="GO" id="GO:0007155">
    <property type="term" value="P:cell adhesion"/>
    <property type="evidence" value="ECO:0000318"/>
    <property type="project" value="GO_Central"/>
</dbReference>
<organism evidence="13 14">
    <name type="scientific">Anolis carolinensis</name>
    <name type="common">Green anole</name>
    <name type="synonym">American chameleon</name>
    <dbReference type="NCBI Taxonomy" id="28377"/>
    <lineage>
        <taxon>Eukaryota</taxon>
        <taxon>Metazoa</taxon>
        <taxon>Chordata</taxon>
        <taxon>Craniata</taxon>
        <taxon>Vertebrata</taxon>
        <taxon>Euteleostomi</taxon>
        <taxon>Lepidosauria</taxon>
        <taxon>Squamata</taxon>
        <taxon>Bifurcata</taxon>
        <taxon>Unidentata</taxon>
        <taxon>Episquamata</taxon>
        <taxon>Toxicofera</taxon>
        <taxon>Iguania</taxon>
        <taxon>Dactyloidae</taxon>
        <taxon>Anolis</taxon>
    </lineage>
</organism>
<evidence type="ECO:0000256" key="1">
    <source>
        <dbReference type="ARBA" id="ARBA00004251"/>
    </source>
</evidence>
<dbReference type="STRING" id="28377.ENSACAP00000003171"/>
<dbReference type="Bgee" id="ENSACAG00000003266">
    <property type="expression patterns" value="Expressed in heart and 11 other cell types or tissues"/>
</dbReference>
<feature type="domain" description="Ig-like" evidence="12">
    <location>
        <begin position="209"/>
        <end position="293"/>
    </location>
</feature>
<dbReference type="PRINTS" id="PR01472">
    <property type="entry name" value="ICAMVCAM1"/>
</dbReference>
<keyword evidence="8" id="KW-0472">Membrane</keyword>
<dbReference type="SMART" id="SM00409">
    <property type="entry name" value="IG"/>
    <property type="match status" value="3"/>
</dbReference>
<dbReference type="FunFam" id="2.60.40.10:FF:000625">
    <property type="entry name" value="Vascular cell adhesion molecule 1"/>
    <property type="match status" value="1"/>
</dbReference>
<keyword evidence="6" id="KW-0130">Cell adhesion</keyword>
<dbReference type="InterPro" id="IPR003599">
    <property type="entry name" value="Ig_sub"/>
</dbReference>
<dbReference type="Gene3D" id="2.60.40.10">
    <property type="entry name" value="Immunoglobulins"/>
    <property type="match status" value="4"/>
</dbReference>
<dbReference type="Proteomes" id="UP000001646">
    <property type="component" value="Chromosome 4"/>
</dbReference>
<comment type="subcellular location">
    <subcellularLocation>
        <location evidence="1">Cell membrane</location>
        <topology evidence="1">Single-pass type I membrane protein</topology>
    </subcellularLocation>
</comment>
<reference evidence="13" key="3">
    <citation type="submission" date="2025-09" db="UniProtKB">
        <authorList>
            <consortium name="Ensembl"/>
        </authorList>
    </citation>
    <scope>IDENTIFICATION</scope>
</reference>
<dbReference type="eggNOG" id="ENOG502QSKQ">
    <property type="taxonomic scope" value="Eukaryota"/>
</dbReference>
<dbReference type="Pfam" id="PF07679">
    <property type="entry name" value="I-set"/>
    <property type="match status" value="1"/>
</dbReference>
<dbReference type="PROSITE" id="PS50835">
    <property type="entry name" value="IG_LIKE"/>
    <property type="match status" value="3"/>
</dbReference>
<protein>
    <recommendedName>
        <fullName evidence="12">Ig-like domain-containing protein</fullName>
    </recommendedName>
</protein>
<evidence type="ECO:0000256" key="11">
    <source>
        <dbReference type="ARBA" id="ARBA00023319"/>
    </source>
</evidence>
<keyword evidence="4" id="KW-0732">Signal</keyword>
<dbReference type="InterPro" id="IPR013098">
    <property type="entry name" value="Ig_I-set"/>
</dbReference>
<name>G1KBQ3_ANOCA</name>
<keyword evidence="11" id="KW-0393">Immunoglobulin domain</keyword>